<proteinExistence type="predicted"/>
<gene>
    <name evidence="2" type="ORF">C4B63_25g114</name>
</gene>
<dbReference type="VEuPathDB" id="TriTrypDB:Tc_MARK_7705"/>
<evidence type="ECO:0000313" key="3">
    <source>
        <dbReference type="Proteomes" id="UP000246121"/>
    </source>
</evidence>
<evidence type="ECO:0000313" key="2">
    <source>
        <dbReference type="EMBL" id="PWU94721.1"/>
    </source>
</evidence>
<dbReference type="VEuPathDB" id="TriTrypDB:ECC02_001558"/>
<dbReference type="VEuPathDB" id="TriTrypDB:TcCLB.508909.30"/>
<dbReference type="Proteomes" id="UP000246121">
    <property type="component" value="Unassembled WGS sequence"/>
</dbReference>
<protein>
    <submittedName>
        <fullName evidence="2">Uncharacterized protein</fullName>
    </submittedName>
</protein>
<feature type="region of interest" description="Disordered" evidence="1">
    <location>
        <begin position="449"/>
        <end position="469"/>
    </location>
</feature>
<dbReference type="VEuPathDB" id="TriTrypDB:TcCLB.506519.120"/>
<dbReference type="VEuPathDB" id="TriTrypDB:TcCL_NonESM02425"/>
<accession>A0A2V2VEP7</accession>
<dbReference type="VEuPathDB" id="TriTrypDB:C3747_23g102"/>
<feature type="region of interest" description="Disordered" evidence="1">
    <location>
        <begin position="278"/>
        <end position="298"/>
    </location>
</feature>
<reference evidence="2 3" key="1">
    <citation type="journal article" date="2018" name="Microb. Genom.">
        <title>Expanding an expanded genome: long-read sequencing of Trypanosoma cruzi.</title>
        <authorList>
            <person name="Berna L."/>
            <person name="Rodriguez M."/>
            <person name="Chiribao M.L."/>
            <person name="Parodi-Talice A."/>
            <person name="Pita S."/>
            <person name="Rijo G."/>
            <person name="Alvarez-Valin F."/>
            <person name="Robello C."/>
        </authorList>
    </citation>
    <scope>NUCLEOTIDE SEQUENCE [LARGE SCALE GENOMIC DNA]</scope>
    <source>
        <strain evidence="2 3">Dm28c</strain>
    </source>
</reference>
<dbReference type="VEuPathDB" id="TriTrypDB:C4B63_25g114"/>
<feature type="region of interest" description="Disordered" evidence="1">
    <location>
        <begin position="137"/>
        <end position="160"/>
    </location>
</feature>
<dbReference type="CDD" id="cd23088">
    <property type="entry name" value="mt-LAF8-like"/>
    <property type="match status" value="1"/>
</dbReference>
<name>A0A2V2VEP7_TRYCR</name>
<dbReference type="VEuPathDB" id="TriTrypDB:TcYC6_0048360"/>
<dbReference type="VEuPathDB" id="TriTrypDB:TCSYLVIO_009032"/>
<dbReference type="EMBL" id="PRFA01000025">
    <property type="protein sequence ID" value="PWU94721.1"/>
    <property type="molecule type" value="Genomic_DNA"/>
</dbReference>
<comment type="caution">
    <text evidence="2">The sequence shown here is derived from an EMBL/GenBank/DDBJ whole genome shotgun (WGS) entry which is preliminary data.</text>
</comment>
<dbReference type="VEuPathDB" id="TriTrypDB:TCDM_09074"/>
<dbReference type="AlphaFoldDB" id="A0A2V2VEP7"/>
<dbReference type="VEuPathDB" id="TriTrypDB:TcG_07323"/>
<dbReference type="VEuPathDB" id="TriTrypDB:TcBrA4_0135060"/>
<evidence type="ECO:0000256" key="1">
    <source>
        <dbReference type="SAM" id="MobiDB-lite"/>
    </source>
</evidence>
<dbReference type="VEuPathDB" id="TriTrypDB:BCY84_16886"/>
<organism evidence="2 3">
    <name type="scientific">Trypanosoma cruzi</name>
    <dbReference type="NCBI Taxonomy" id="5693"/>
    <lineage>
        <taxon>Eukaryota</taxon>
        <taxon>Discoba</taxon>
        <taxon>Euglenozoa</taxon>
        <taxon>Kinetoplastea</taxon>
        <taxon>Metakinetoplastina</taxon>
        <taxon>Trypanosomatida</taxon>
        <taxon>Trypanosomatidae</taxon>
        <taxon>Trypanosoma</taxon>
        <taxon>Schizotrypanum</taxon>
    </lineage>
</organism>
<sequence length="625" mass="69342">MRSVFEIARSHITLPVSRDMNALRRVLRDWHHYTEKLELQKKTTHPAALCVTVHPSRNSTASPPQGVSLHPSLRVAAGGAYTRRVSLQLWTAVLPWEVQRGLSMSELRLPSTLMDASDSKQEAKKETENCRYAREMQEEEDDPFGVVTAPSKSKNGAMRTPPCGTNSVAVTAPFPGMLFVMDVDSAAQGVSFWSGAIAQPIDVAFISPIEPAVTNSRSFQELRQRQLAAVEDGGGGGGGVDEKRAVHNIARFFPDGELDSPTVTFALQSYSHLDPFPRCDKTGGTRRRQHLAQPAGADRRDAAFAAGGDDHNNCPRYVLETTRYLIRDSVERALQECRQQRATTAGALGGKNKSVHEGNEEGMEVTITLELSDSLKEELREKARLYTNYVMPLEEHIAYHIRHQNSSVVGDGNNDDVPRREMGAEGKTGDDHALVSKFAAASPSLCSPATPVGVTRGPIHPSRPNTTGRHSVMLLRSPKLAEEHEDVPSHLVPSVKGRHEAPVLQQLERQHGQLISAKALARYPNTSSHMPVIPPIDYELFDLCLRLGLCRQDTIYYFYGRIMRAWQKELHRLRKSCDGQNNTEIPDADVRRMFLLVRDPSLQIPEELSTCVEAVARRRNIAEKA</sequence>